<evidence type="ECO:0000256" key="1">
    <source>
        <dbReference type="SAM" id="Phobius"/>
    </source>
</evidence>
<feature type="transmembrane region" description="Helical" evidence="1">
    <location>
        <begin position="94"/>
        <end position="117"/>
    </location>
</feature>
<name>A0A1G2DKM2_9BACT</name>
<dbReference type="Proteomes" id="UP000178534">
    <property type="component" value="Unassembled WGS sequence"/>
</dbReference>
<dbReference type="STRING" id="1798665.A2942_01290"/>
<dbReference type="AlphaFoldDB" id="A0A1G2DKM2"/>
<gene>
    <name evidence="2" type="ORF">A2942_01290</name>
</gene>
<dbReference type="EMBL" id="MHLP01000007">
    <property type="protein sequence ID" value="OGZ13460.1"/>
    <property type="molecule type" value="Genomic_DNA"/>
</dbReference>
<comment type="caution">
    <text evidence="2">The sequence shown here is derived from an EMBL/GenBank/DDBJ whole genome shotgun (WGS) entry which is preliminary data.</text>
</comment>
<keyword evidence="1" id="KW-1133">Transmembrane helix</keyword>
<feature type="transmembrane region" description="Helical" evidence="1">
    <location>
        <begin position="53"/>
        <end position="82"/>
    </location>
</feature>
<evidence type="ECO:0000313" key="3">
    <source>
        <dbReference type="Proteomes" id="UP000178534"/>
    </source>
</evidence>
<protein>
    <submittedName>
        <fullName evidence="2">Uncharacterized protein</fullName>
    </submittedName>
</protein>
<evidence type="ECO:0000313" key="2">
    <source>
        <dbReference type="EMBL" id="OGZ13460.1"/>
    </source>
</evidence>
<proteinExistence type="predicted"/>
<keyword evidence="1" id="KW-0812">Transmembrane</keyword>
<keyword evidence="1" id="KW-0472">Membrane</keyword>
<reference evidence="2 3" key="1">
    <citation type="journal article" date="2016" name="Nat. Commun.">
        <title>Thousands of microbial genomes shed light on interconnected biogeochemical processes in an aquifer system.</title>
        <authorList>
            <person name="Anantharaman K."/>
            <person name="Brown C.T."/>
            <person name="Hug L.A."/>
            <person name="Sharon I."/>
            <person name="Castelle C.J."/>
            <person name="Probst A.J."/>
            <person name="Thomas B.C."/>
            <person name="Singh A."/>
            <person name="Wilkins M.J."/>
            <person name="Karaoz U."/>
            <person name="Brodie E.L."/>
            <person name="Williams K.H."/>
            <person name="Hubbard S.S."/>
            <person name="Banfield J.F."/>
        </authorList>
    </citation>
    <scope>NUCLEOTIDE SEQUENCE [LARGE SCALE GENOMIC DNA]</scope>
</reference>
<organism evidence="2 3">
    <name type="scientific">Candidatus Lloydbacteria bacterium RIFCSPLOWO2_01_FULL_50_20</name>
    <dbReference type="NCBI Taxonomy" id="1798665"/>
    <lineage>
        <taxon>Bacteria</taxon>
        <taxon>Candidatus Lloydiibacteriota</taxon>
    </lineage>
</organism>
<accession>A0A1G2DKM2</accession>
<sequence>MIINTIKKYRVLPFVASTVVLLFPAIVFAQLPQPTVTLSNPAPGAGSTLQDFVYLLIEIIQWVALPILALCIIHAGFILVSAGGNEEKITKGKLWVIWTLVGAAIILGSRVVANIIFGTASVF</sequence>